<dbReference type="SUPFAM" id="SSF54909">
    <property type="entry name" value="Dimeric alpha+beta barrel"/>
    <property type="match status" value="1"/>
</dbReference>
<protein>
    <submittedName>
        <fullName evidence="3">YciI family protein</fullName>
    </submittedName>
</protein>
<evidence type="ECO:0000256" key="1">
    <source>
        <dbReference type="ARBA" id="ARBA00007689"/>
    </source>
</evidence>
<comment type="similarity">
    <text evidence="1">Belongs to the YciI family.</text>
</comment>
<organism evidence="3 4">
    <name type="scientific">Demequina zhanjiangensis</name>
    <dbReference type="NCBI Taxonomy" id="3051659"/>
    <lineage>
        <taxon>Bacteria</taxon>
        <taxon>Bacillati</taxon>
        <taxon>Actinomycetota</taxon>
        <taxon>Actinomycetes</taxon>
        <taxon>Micrococcales</taxon>
        <taxon>Demequinaceae</taxon>
        <taxon>Demequina</taxon>
    </lineage>
</organism>
<sequence length="110" mass="11858">MPHFMISVIDASTSSATPAEMERIDAFNAHLIEEGRWVQAAGLAHPREARIVDGRGETATVTEGALHTGAEFLSGFWIVTAPDRDTATHVAVQASRACGRRVELREFLGG</sequence>
<dbReference type="RefSeq" id="WP_301128552.1">
    <property type="nucleotide sequence ID" value="NZ_JAUHPV010000005.1"/>
</dbReference>
<comment type="caution">
    <text evidence="3">The sequence shown here is derived from an EMBL/GenBank/DDBJ whole genome shotgun (WGS) entry which is preliminary data.</text>
</comment>
<dbReference type="InterPro" id="IPR005545">
    <property type="entry name" value="YCII"/>
</dbReference>
<gene>
    <name evidence="3" type="ORF">QQX04_09555</name>
</gene>
<dbReference type="Gene3D" id="3.30.70.1060">
    <property type="entry name" value="Dimeric alpha+beta barrel"/>
    <property type="match status" value="1"/>
</dbReference>
<evidence type="ECO:0000259" key="2">
    <source>
        <dbReference type="Pfam" id="PF03795"/>
    </source>
</evidence>
<evidence type="ECO:0000313" key="3">
    <source>
        <dbReference type="EMBL" id="MDN4473233.1"/>
    </source>
</evidence>
<dbReference type="EMBL" id="JAUHPV010000005">
    <property type="protein sequence ID" value="MDN4473233.1"/>
    <property type="molecule type" value="Genomic_DNA"/>
</dbReference>
<evidence type="ECO:0000313" key="4">
    <source>
        <dbReference type="Proteomes" id="UP001172738"/>
    </source>
</evidence>
<feature type="domain" description="YCII-related" evidence="2">
    <location>
        <begin position="15"/>
        <end position="93"/>
    </location>
</feature>
<accession>A0ABT8G265</accession>
<reference evidence="3" key="1">
    <citation type="submission" date="2023-06" db="EMBL/GenBank/DDBJ databases">
        <title>SYSU T00b26.</title>
        <authorList>
            <person name="Gao L."/>
            <person name="Fang B.-Z."/>
            <person name="Li W.-J."/>
        </authorList>
    </citation>
    <scope>NUCLEOTIDE SEQUENCE</scope>
    <source>
        <strain evidence="3">SYSU T00b26</strain>
    </source>
</reference>
<proteinExistence type="inferred from homology"/>
<dbReference type="Proteomes" id="UP001172738">
    <property type="component" value="Unassembled WGS sequence"/>
</dbReference>
<name>A0ABT8G265_9MICO</name>
<keyword evidence="4" id="KW-1185">Reference proteome</keyword>
<dbReference type="InterPro" id="IPR011008">
    <property type="entry name" value="Dimeric_a/b-barrel"/>
</dbReference>
<dbReference type="Pfam" id="PF03795">
    <property type="entry name" value="YCII"/>
    <property type="match status" value="1"/>
</dbReference>